<organism evidence="2">
    <name type="scientific">freshwater metagenome</name>
    <dbReference type="NCBI Taxonomy" id="449393"/>
    <lineage>
        <taxon>unclassified sequences</taxon>
        <taxon>metagenomes</taxon>
        <taxon>ecological metagenomes</taxon>
    </lineage>
</organism>
<feature type="compositionally biased region" description="Low complexity" evidence="1">
    <location>
        <begin position="104"/>
        <end position="117"/>
    </location>
</feature>
<evidence type="ECO:0000256" key="1">
    <source>
        <dbReference type="SAM" id="MobiDB-lite"/>
    </source>
</evidence>
<feature type="region of interest" description="Disordered" evidence="1">
    <location>
        <begin position="104"/>
        <end position="134"/>
    </location>
</feature>
<feature type="compositionally biased region" description="Basic and acidic residues" evidence="1">
    <location>
        <begin position="178"/>
        <end position="195"/>
    </location>
</feature>
<feature type="region of interest" description="Disordered" evidence="1">
    <location>
        <begin position="178"/>
        <end position="230"/>
    </location>
</feature>
<evidence type="ECO:0000313" key="2">
    <source>
        <dbReference type="EMBL" id="CAB4997604.1"/>
    </source>
</evidence>
<proteinExistence type="predicted"/>
<name>A0A6J7P6H6_9ZZZZ</name>
<dbReference type="AlphaFoldDB" id="A0A6J7P6H6"/>
<reference evidence="2" key="1">
    <citation type="submission" date="2020-05" db="EMBL/GenBank/DDBJ databases">
        <authorList>
            <person name="Chiriac C."/>
            <person name="Salcher M."/>
            <person name="Ghai R."/>
            <person name="Kavagutti S V."/>
        </authorList>
    </citation>
    <scope>NUCLEOTIDE SEQUENCE</scope>
</reference>
<protein>
    <submittedName>
        <fullName evidence="2">Unannotated protein</fullName>
    </submittedName>
</protein>
<dbReference type="EMBL" id="CAFBPA010000027">
    <property type="protein sequence ID" value="CAB4997604.1"/>
    <property type="molecule type" value="Genomic_DNA"/>
</dbReference>
<accession>A0A6J7P6H6</accession>
<gene>
    <name evidence="2" type="ORF">UFOPK4043_00299</name>
</gene>
<sequence length="230" mass="22877">MPPFLRLTLPFISACARSRSTLGFSGGNIARHQLPNSAGNTATGSTGVVGTSALGDWVVGVGVGVAVADGDGVADGEAVAEALAEAVAEALAEAVADAVSDAEPVGAGSAAPAPGAANSRAPDVKATKAADPAARTPLLRHTRPNSTIALCIKPSSPETTLDGYTGVRYSVSTRSKAARWEGEFAPKASDKEPRRAPTSGLVSARGTVGSPSSARWPAGIVETAPANNPA</sequence>